<dbReference type="EMBL" id="SAUN01000001">
    <property type="protein sequence ID" value="RVX43024.1"/>
    <property type="molecule type" value="Genomic_DNA"/>
</dbReference>
<dbReference type="RefSeq" id="WP_127935017.1">
    <property type="nucleotide sequence ID" value="NZ_SAUN01000001.1"/>
</dbReference>
<dbReference type="Proteomes" id="UP000284824">
    <property type="component" value="Unassembled WGS sequence"/>
</dbReference>
<name>A0A438MBC2_9ACTN</name>
<evidence type="ECO:0000313" key="1">
    <source>
        <dbReference type="EMBL" id="RVX43024.1"/>
    </source>
</evidence>
<protein>
    <submittedName>
        <fullName evidence="1">Uncharacterized protein</fullName>
    </submittedName>
</protein>
<sequence>MSAKPVARTVALQRRESERLQRHVGAALAAMRNGMDHGWRHLSAEDAEQLWRAGVGIMAIVGEARERPADVIDLDAERRRRRR</sequence>
<accession>A0A438MBC2</accession>
<comment type="caution">
    <text evidence="1">The sequence shown here is derived from an EMBL/GenBank/DDBJ whole genome shotgun (WGS) entry which is preliminary data.</text>
</comment>
<organism evidence="1 2">
    <name type="scientific">Nonomuraea polychroma</name>
    <dbReference type="NCBI Taxonomy" id="46176"/>
    <lineage>
        <taxon>Bacteria</taxon>
        <taxon>Bacillati</taxon>
        <taxon>Actinomycetota</taxon>
        <taxon>Actinomycetes</taxon>
        <taxon>Streptosporangiales</taxon>
        <taxon>Streptosporangiaceae</taxon>
        <taxon>Nonomuraea</taxon>
    </lineage>
</organism>
<proteinExistence type="predicted"/>
<evidence type="ECO:0000313" key="2">
    <source>
        <dbReference type="Proteomes" id="UP000284824"/>
    </source>
</evidence>
<gene>
    <name evidence="1" type="ORF">EDD27_5691</name>
</gene>
<keyword evidence="2" id="KW-1185">Reference proteome</keyword>
<dbReference type="AlphaFoldDB" id="A0A438MBC2"/>
<reference evidence="1 2" key="1">
    <citation type="submission" date="2019-01" db="EMBL/GenBank/DDBJ databases">
        <title>Sequencing the genomes of 1000 actinobacteria strains.</title>
        <authorList>
            <person name="Klenk H.-P."/>
        </authorList>
    </citation>
    <scope>NUCLEOTIDE SEQUENCE [LARGE SCALE GENOMIC DNA]</scope>
    <source>
        <strain evidence="1 2">DSM 43925</strain>
    </source>
</reference>